<name>A0AAN6SWG4_9PEZI</name>
<evidence type="ECO:0000313" key="2">
    <source>
        <dbReference type="Proteomes" id="UP001305647"/>
    </source>
</evidence>
<accession>A0AAN6SWG4</accession>
<organism evidence="1 2">
    <name type="scientific">Parathielavia hyrcaniae</name>
    <dbReference type="NCBI Taxonomy" id="113614"/>
    <lineage>
        <taxon>Eukaryota</taxon>
        <taxon>Fungi</taxon>
        <taxon>Dikarya</taxon>
        <taxon>Ascomycota</taxon>
        <taxon>Pezizomycotina</taxon>
        <taxon>Sordariomycetes</taxon>
        <taxon>Sordariomycetidae</taxon>
        <taxon>Sordariales</taxon>
        <taxon>Chaetomiaceae</taxon>
        <taxon>Parathielavia</taxon>
    </lineage>
</organism>
<reference evidence="1" key="1">
    <citation type="journal article" date="2023" name="Mol. Phylogenet. Evol.">
        <title>Genome-scale phylogeny and comparative genomics of the fungal order Sordariales.</title>
        <authorList>
            <person name="Hensen N."/>
            <person name="Bonometti L."/>
            <person name="Westerberg I."/>
            <person name="Brannstrom I.O."/>
            <person name="Guillou S."/>
            <person name="Cros-Aarteil S."/>
            <person name="Calhoun S."/>
            <person name="Haridas S."/>
            <person name="Kuo A."/>
            <person name="Mondo S."/>
            <person name="Pangilinan J."/>
            <person name="Riley R."/>
            <person name="LaButti K."/>
            <person name="Andreopoulos B."/>
            <person name="Lipzen A."/>
            <person name="Chen C."/>
            <person name="Yan M."/>
            <person name="Daum C."/>
            <person name="Ng V."/>
            <person name="Clum A."/>
            <person name="Steindorff A."/>
            <person name="Ohm R.A."/>
            <person name="Martin F."/>
            <person name="Silar P."/>
            <person name="Natvig D.O."/>
            <person name="Lalanne C."/>
            <person name="Gautier V."/>
            <person name="Ament-Velasquez S.L."/>
            <person name="Kruys A."/>
            <person name="Hutchinson M.I."/>
            <person name="Powell A.J."/>
            <person name="Barry K."/>
            <person name="Miller A.N."/>
            <person name="Grigoriev I.V."/>
            <person name="Debuchy R."/>
            <person name="Gladieux P."/>
            <person name="Hiltunen Thoren M."/>
            <person name="Johannesson H."/>
        </authorList>
    </citation>
    <scope>NUCLEOTIDE SEQUENCE</scope>
    <source>
        <strain evidence="1">CBS 757.83</strain>
    </source>
</reference>
<protein>
    <submittedName>
        <fullName evidence="1">Uncharacterized protein</fullName>
    </submittedName>
</protein>
<comment type="caution">
    <text evidence="1">The sequence shown here is derived from an EMBL/GenBank/DDBJ whole genome shotgun (WGS) entry which is preliminary data.</text>
</comment>
<keyword evidence="2" id="KW-1185">Reference proteome</keyword>
<sequence length="256" mass="28859">MAAPFRHFWDPHTADAMKIQGLLELGPTYQQEDVVWQVWSRLLERYFPADPGPQGQGVYTVDREPYRGPPGAVSTVRPDHVVLRLLRAVNPPPPAPQVPQIHRRDILWVECKAPNHDTPGQWNLLITEAAGRLREAHPTRNLFLITAVGLKWMFFKWDPANVNPLQVLAHNVNQAWTIPCQELCFDPTLLGQRHVVQNNATGALDTVDTRRAYTLDCVTLGQNNMPVHGQDLILAVNCFAHVQNTAFPGYNPAHFP</sequence>
<dbReference type="Proteomes" id="UP001305647">
    <property type="component" value="Unassembled WGS sequence"/>
</dbReference>
<reference evidence="1" key="2">
    <citation type="submission" date="2023-05" db="EMBL/GenBank/DDBJ databases">
        <authorList>
            <consortium name="Lawrence Berkeley National Laboratory"/>
            <person name="Steindorff A."/>
            <person name="Hensen N."/>
            <person name="Bonometti L."/>
            <person name="Westerberg I."/>
            <person name="Brannstrom I.O."/>
            <person name="Guillou S."/>
            <person name="Cros-Aarteil S."/>
            <person name="Calhoun S."/>
            <person name="Haridas S."/>
            <person name="Kuo A."/>
            <person name="Mondo S."/>
            <person name="Pangilinan J."/>
            <person name="Riley R."/>
            <person name="Labutti K."/>
            <person name="Andreopoulos B."/>
            <person name="Lipzen A."/>
            <person name="Chen C."/>
            <person name="Yanf M."/>
            <person name="Daum C."/>
            <person name="Ng V."/>
            <person name="Clum A."/>
            <person name="Ohm R."/>
            <person name="Martin F."/>
            <person name="Silar P."/>
            <person name="Natvig D."/>
            <person name="Lalanne C."/>
            <person name="Gautier V."/>
            <person name="Ament-Velasquez S.L."/>
            <person name="Kruys A."/>
            <person name="Hutchinson M.I."/>
            <person name="Powell A.J."/>
            <person name="Barry K."/>
            <person name="Miller A.N."/>
            <person name="Grigoriev I.V."/>
            <person name="Debuchy R."/>
            <person name="Gladieux P."/>
            <person name="Thoren M.H."/>
            <person name="Johannesson H."/>
        </authorList>
    </citation>
    <scope>NUCLEOTIDE SEQUENCE</scope>
    <source>
        <strain evidence="1">CBS 757.83</strain>
    </source>
</reference>
<dbReference type="AlphaFoldDB" id="A0AAN6SWG4"/>
<gene>
    <name evidence="1" type="ORF">N658DRAFT_502184</name>
</gene>
<dbReference type="EMBL" id="MU863764">
    <property type="protein sequence ID" value="KAK4095893.1"/>
    <property type="molecule type" value="Genomic_DNA"/>
</dbReference>
<proteinExistence type="predicted"/>
<evidence type="ECO:0000313" key="1">
    <source>
        <dbReference type="EMBL" id="KAK4095893.1"/>
    </source>
</evidence>